<keyword evidence="1" id="KW-1133">Transmembrane helix</keyword>
<evidence type="ECO:0000313" key="4">
    <source>
        <dbReference type="Proteomes" id="UP000019375"/>
    </source>
</evidence>
<keyword evidence="4" id="KW-1185">Reference proteome</keyword>
<feature type="signal peptide" evidence="2">
    <location>
        <begin position="1"/>
        <end position="19"/>
    </location>
</feature>
<reference evidence="4" key="1">
    <citation type="journal article" date="2013" name="Genome Announc.">
        <title>Genome sequence of the food spoilage yeast Zygosaccharomyces bailii CLIB 213(T).</title>
        <authorList>
            <person name="Galeote V."/>
            <person name="Bigey F."/>
            <person name="Devillers H."/>
            <person name="Neuveglise C."/>
            <person name="Dequin S."/>
        </authorList>
    </citation>
    <scope>NUCLEOTIDE SEQUENCE [LARGE SCALE GENOMIC DNA]</scope>
    <source>
        <strain evidence="4">CLIB 213 / ATCC 58445 / CBS 680 / CCRC 21525 / NBRC 1098 / NCYC 1416 / NRRL Y-2227</strain>
    </source>
</reference>
<keyword evidence="2" id="KW-0732">Signal</keyword>
<evidence type="ECO:0000256" key="2">
    <source>
        <dbReference type="SAM" id="SignalP"/>
    </source>
</evidence>
<accession>A0A8J2T5V4</accession>
<dbReference type="EMBL" id="HG316456">
    <property type="protein sequence ID" value="CDF88906.1"/>
    <property type="molecule type" value="Genomic_DNA"/>
</dbReference>
<proteinExistence type="predicted"/>
<feature type="transmembrane region" description="Helical" evidence="1">
    <location>
        <begin position="195"/>
        <end position="213"/>
    </location>
</feature>
<gene>
    <name evidence="3" type="ORF">BN860_04676g</name>
</gene>
<evidence type="ECO:0000256" key="1">
    <source>
        <dbReference type="SAM" id="Phobius"/>
    </source>
</evidence>
<name>A0A8J2T5V4_ZYGB2</name>
<keyword evidence="1" id="KW-0812">Transmembrane</keyword>
<protein>
    <submittedName>
        <fullName evidence="3">ZYBA0S03-04676g1_1</fullName>
    </submittedName>
</protein>
<sequence>MLIQSILLNLVALIHLGICAPIPTSLIPSSTQGLGIISHRLADTIEKTIATSHSKYNVRESILKEAAQRLSAIDSMVTEIEETLQNETQILFALNLLFQLKVVQMTSDSQTINKVFNHLDQVSEALRLVVEKTTLREENIVEKLSVGGPYEDVTAVRNGDSHPGVKRILSSGGLVFLMLSTASDVCVITGPEFCLAVYLAGTGGVVIWLASIYRTALGFN</sequence>
<dbReference type="OrthoDB" id="4065836at2759"/>
<feature type="chain" id="PRO_5035275283" evidence="2">
    <location>
        <begin position="20"/>
        <end position="220"/>
    </location>
</feature>
<organism evidence="3 4">
    <name type="scientific">Zygosaccharomyces bailii (strain CLIB 213 / ATCC 58445 / CBS 680 / BCRC 21525 / NBRC 1098 / NCYC 1416 / NRRL Y-2227)</name>
    <dbReference type="NCBI Taxonomy" id="1333698"/>
    <lineage>
        <taxon>Eukaryota</taxon>
        <taxon>Fungi</taxon>
        <taxon>Dikarya</taxon>
        <taxon>Ascomycota</taxon>
        <taxon>Saccharomycotina</taxon>
        <taxon>Saccharomycetes</taxon>
        <taxon>Saccharomycetales</taxon>
        <taxon>Saccharomycetaceae</taxon>
        <taxon>Zygosaccharomyces</taxon>
    </lineage>
</organism>
<evidence type="ECO:0000313" key="3">
    <source>
        <dbReference type="EMBL" id="CDF88906.1"/>
    </source>
</evidence>
<keyword evidence="1" id="KW-0472">Membrane</keyword>
<dbReference type="Proteomes" id="UP000019375">
    <property type="component" value="Unassembled WGS sequence"/>
</dbReference>
<dbReference type="AlphaFoldDB" id="A0A8J2T5V4"/>